<proteinExistence type="predicted"/>
<reference evidence="2" key="1">
    <citation type="submission" date="2019-08" db="EMBL/GenBank/DDBJ databases">
        <authorList>
            <person name="Kucharzyk K."/>
            <person name="Murdoch R.W."/>
            <person name="Higgins S."/>
            <person name="Loffler F."/>
        </authorList>
    </citation>
    <scope>NUCLEOTIDE SEQUENCE</scope>
</reference>
<dbReference type="InterPro" id="IPR000510">
    <property type="entry name" value="Nase/OxRdtase_comp1"/>
</dbReference>
<organism evidence="2">
    <name type="scientific">bioreactor metagenome</name>
    <dbReference type="NCBI Taxonomy" id="1076179"/>
    <lineage>
        <taxon>unclassified sequences</taxon>
        <taxon>metagenomes</taxon>
        <taxon>ecological metagenomes</taxon>
    </lineage>
</organism>
<comment type="caution">
    <text evidence="2">The sequence shown here is derived from an EMBL/GenBank/DDBJ whole genome shotgun (WGS) entry which is preliminary data.</text>
</comment>
<dbReference type="PANTHER" id="PTHR42956">
    <property type="entry name" value="NITROGENASE IRON-MOLYBDENUM COFACTOR BIOSYNTHESIS PROTEIN NIFE"/>
    <property type="match status" value="1"/>
</dbReference>
<dbReference type="Pfam" id="PF00148">
    <property type="entry name" value="Oxidored_nitro"/>
    <property type="match status" value="1"/>
</dbReference>
<dbReference type="SUPFAM" id="SSF53807">
    <property type="entry name" value="Helical backbone' metal receptor"/>
    <property type="match status" value="1"/>
</dbReference>
<dbReference type="AlphaFoldDB" id="A0A644VRB8"/>
<protein>
    <submittedName>
        <fullName evidence="2">Nitrogenase iron-iron protein beta chain</fullName>
        <ecNumber evidence="2">1.18.6.1</ecNumber>
    </submittedName>
</protein>
<dbReference type="InterPro" id="IPR049939">
    <property type="entry name" value="NifE-like"/>
</dbReference>
<name>A0A644VRB8_9ZZZZ</name>
<sequence>MSENKSENYVDESSSPRIVEAPRYGCTLSGAYEAAVGLNEGVPILHSGSGCGMSQLFGANYGGAQNAPGDYGGSSTPCSCLVEEHVIFGGEEKLRKLIDSTIKISTGKFFTVISGCVPSLIGDDVDAVVSEFRDKAPIIHVNAPGFKGNSFEGYELFFEALADQFLTPSENKDKKLVNILGIVPFQHIFWKGELRAIKELLSKVGIEANVIFGEFDTVEKLEKIPDASYNIVLSSWVGHRAASKFQDKFETPFISFPSIPIGPIQTKNFLRKLAEILPIDKTKLEEFINTEERRAYRTIEYAGDILQFDVPNVYFGVVADSNTASGITRYLTDEVGQLPDVVIITDNPPKEYRESIIESITGSDEIEFTPDIIFEIDSYKIGEILKNRPFLNLYASSLESVIKAELETTHVTVSFPSYNRLVLGDNYVGFDGGLNLIQDLFYDKAGPL</sequence>
<dbReference type="EMBL" id="VSSQ01000376">
    <property type="protein sequence ID" value="MPL92973.1"/>
    <property type="molecule type" value="Genomic_DNA"/>
</dbReference>
<gene>
    <name evidence="2" type="primary">anfK_1</name>
    <name evidence="2" type="ORF">SDC9_39097</name>
</gene>
<dbReference type="Gene3D" id="3.40.50.1980">
    <property type="entry name" value="Nitrogenase molybdenum iron protein domain"/>
    <property type="match status" value="3"/>
</dbReference>
<keyword evidence="2" id="KW-0560">Oxidoreductase</keyword>
<dbReference type="EC" id="1.18.6.1" evidence="2"/>
<dbReference type="GO" id="GO:0016163">
    <property type="term" value="F:nitrogenase activity"/>
    <property type="evidence" value="ECO:0007669"/>
    <property type="project" value="UniProtKB-EC"/>
</dbReference>
<accession>A0A644VRB8</accession>
<evidence type="ECO:0000313" key="2">
    <source>
        <dbReference type="EMBL" id="MPL92973.1"/>
    </source>
</evidence>
<dbReference type="PANTHER" id="PTHR42956:SF1">
    <property type="entry name" value="NITROGENASE IRON-MOLYBDENUM COFACTOR BIOSYNTHESIS PROTEIN NIFE"/>
    <property type="match status" value="1"/>
</dbReference>
<evidence type="ECO:0000259" key="1">
    <source>
        <dbReference type="Pfam" id="PF00148"/>
    </source>
</evidence>
<feature type="domain" description="Nitrogenase/oxidoreductase component 1" evidence="1">
    <location>
        <begin position="26"/>
        <end position="440"/>
    </location>
</feature>